<dbReference type="InterPro" id="IPR011701">
    <property type="entry name" value="MFS"/>
</dbReference>
<dbReference type="PROSITE" id="PS50850">
    <property type="entry name" value="MFS"/>
    <property type="match status" value="1"/>
</dbReference>
<feature type="transmembrane region" description="Helical" evidence="3">
    <location>
        <begin position="67"/>
        <end position="87"/>
    </location>
</feature>
<evidence type="ECO:0000259" key="4">
    <source>
        <dbReference type="PROSITE" id="PS50850"/>
    </source>
</evidence>
<dbReference type="InterPro" id="IPR036259">
    <property type="entry name" value="MFS_trans_sf"/>
</dbReference>
<dbReference type="GeneID" id="62166801"/>
<evidence type="ECO:0000256" key="2">
    <source>
        <dbReference type="ARBA" id="ARBA00006727"/>
    </source>
</evidence>
<sequence>MTARNTTPTPTYETNHVVQDVPFIRDHGPTEEKNEIPADMSAENATVPKDEYPEGGLKAWSVVLGSWFAGFSAFGISNTIATLHAYVGTHQLAGYSEGAIGWIFSMYMFLIFFCGIYVGPLFDKYGPKWLIFTGTVGVVTAQMLLSISTKYWQFMLVFGVLNGCSASFLFTPSFAAVGHWFYHRRGLATGIATTGGCFGGIVYPIMLRYLFEQAGWGWSIRTIGFIVLVCCGCATLLIDTRLPPAPNASPHPDLRILREPVFAVTTIGLFLFEWSLFIPITYISSYAVSKGFSTDFAYQIPTILNAGSVAGRVLAGWWGDYVGPFNSHIAALFLSTVACLAIWLPAAFSWKNPNADETFSITPDLGGELGLVLLNYL</sequence>
<keyword evidence="3" id="KW-1133">Transmembrane helix</keyword>
<dbReference type="InterPro" id="IPR050327">
    <property type="entry name" value="Proton-linked_MCT"/>
</dbReference>
<accession>A0A9P6HV00</accession>
<reference evidence="5" key="2">
    <citation type="submission" date="2020-11" db="EMBL/GenBank/DDBJ databases">
        <title>Whole genome sequencing of Colletotrichum sp.</title>
        <authorList>
            <person name="Li H."/>
        </authorList>
    </citation>
    <scope>NUCLEOTIDE SEQUENCE</scope>
    <source>
        <strain evidence="5">CkLH20</strain>
    </source>
</reference>
<dbReference type="EMBL" id="JAATWM020000044">
    <property type="protein sequence ID" value="KAF9871602.1"/>
    <property type="molecule type" value="Genomic_DNA"/>
</dbReference>
<dbReference type="InterPro" id="IPR020846">
    <property type="entry name" value="MFS_dom"/>
</dbReference>
<dbReference type="CDD" id="cd17352">
    <property type="entry name" value="MFS_MCT_SLC16"/>
    <property type="match status" value="1"/>
</dbReference>
<feature type="transmembrane region" description="Helical" evidence="3">
    <location>
        <begin position="329"/>
        <end position="350"/>
    </location>
</feature>
<dbReference type="PANTHER" id="PTHR11360:SF177">
    <property type="entry name" value="RIBOFLAVIN TRANSPORTER MCH5"/>
    <property type="match status" value="1"/>
</dbReference>
<proteinExistence type="inferred from homology"/>
<dbReference type="PANTHER" id="PTHR11360">
    <property type="entry name" value="MONOCARBOXYLATE TRANSPORTER"/>
    <property type="match status" value="1"/>
</dbReference>
<organism evidence="5 6">
    <name type="scientific">Colletotrichum karsti</name>
    <dbReference type="NCBI Taxonomy" id="1095194"/>
    <lineage>
        <taxon>Eukaryota</taxon>
        <taxon>Fungi</taxon>
        <taxon>Dikarya</taxon>
        <taxon>Ascomycota</taxon>
        <taxon>Pezizomycotina</taxon>
        <taxon>Sordariomycetes</taxon>
        <taxon>Hypocreomycetidae</taxon>
        <taxon>Glomerellales</taxon>
        <taxon>Glomerellaceae</taxon>
        <taxon>Colletotrichum</taxon>
        <taxon>Colletotrichum boninense species complex</taxon>
    </lineage>
</organism>
<keyword evidence="6" id="KW-1185">Reference proteome</keyword>
<dbReference type="SUPFAM" id="SSF103473">
    <property type="entry name" value="MFS general substrate transporter"/>
    <property type="match status" value="1"/>
</dbReference>
<dbReference type="GO" id="GO:0022857">
    <property type="term" value="F:transmembrane transporter activity"/>
    <property type="evidence" value="ECO:0007669"/>
    <property type="project" value="InterPro"/>
</dbReference>
<dbReference type="AlphaFoldDB" id="A0A9P6HV00"/>
<dbReference type="Gene3D" id="1.20.1250.20">
    <property type="entry name" value="MFS general substrate transporter like domains"/>
    <property type="match status" value="1"/>
</dbReference>
<evidence type="ECO:0000256" key="3">
    <source>
        <dbReference type="SAM" id="Phobius"/>
    </source>
</evidence>
<dbReference type="OrthoDB" id="410267at2759"/>
<keyword evidence="3" id="KW-0812">Transmembrane</keyword>
<dbReference type="RefSeq" id="XP_038741063.1">
    <property type="nucleotide sequence ID" value="XM_038893727.1"/>
</dbReference>
<feature type="transmembrane region" description="Helical" evidence="3">
    <location>
        <begin position="99"/>
        <end position="122"/>
    </location>
</feature>
<evidence type="ECO:0000313" key="6">
    <source>
        <dbReference type="Proteomes" id="UP000781932"/>
    </source>
</evidence>
<evidence type="ECO:0000256" key="1">
    <source>
        <dbReference type="ARBA" id="ARBA00004141"/>
    </source>
</evidence>
<reference evidence="5" key="1">
    <citation type="submission" date="2020-03" db="EMBL/GenBank/DDBJ databases">
        <authorList>
            <person name="He L."/>
        </authorList>
    </citation>
    <scope>NUCLEOTIDE SEQUENCE</scope>
    <source>
        <strain evidence="5">CkLH20</strain>
    </source>
</reference>
<feature type="transmembrane region" description="Helical" evidence="3">
    <location>
        <begin position="154"/>
        <end position="175"/>
    </location>
</feature>
<feature type="domain" description="Major facilitator superfamily (MFS) profile" evidence="4">
    <location>
        <begin position="58"/>
        <end position="377"/>
    </location>
</feature>
<feature type="transmembrane region" description="Helical" evidence="3">
    <location>
        <begin position="218"/>
        <end position="240"/>
    </location>
</feature>
<comment type="similarity">
    <text evidence="2">Belongs to the major facilitator superfamily. Monocarboxylate porter (TC 2.A.1.13) family.</text>
</comment>
<dbReference type="Pfam" id="PF07690">
    <property type="entry name" value="MFS_1"/>
    <property type="match status" value="1"/>
</dbReference>
<comment type="caution">
    <text evidence="5">The sequence shown here is derived from an EMBL/GenBank/DDBJ whole genome shotgun (WGS) entry which is preliminary data.</text>
</comment>
<comment type="subcellular location">
    <subcellularLocation>
        <location evidence="1">Membrane</location>
        <topology evidence="1">Multi-pass membrane protein</topology>
    </subcellularLocation>
</comment>
<evidence type="ECO:0000313" key="5">
    <source>
        <dbReference type="EMBL" id="KAF9871602.1"/>
    </source>
</evidence>
<dbReference type="GO" id="GO:0016020">
    <property type="term" value="C:membrane"/>
    <property type="evidence" value="ECO:0007669"/>
    <property type="project" value="UniProtKB-SubCell"/>
</dbReference>
<keyword evidence="3" id="KW-0472">Membrane</keyword>
<feature type="transmembrane region" description="Helical" evidence="3">
    <location>
        <begin position="129"/>
        <end position="148"/>
    </location>
</feature>
<gene>
    <name evidence="5" type="ORF">CkaCkLH20_11013</name>
</gene>
<dbReference type="Proteomes" id="UP000781932">
    <property type="component" value="Unassembled WGS sequence"/>
</dbReference>
<feature type="transmembrane region" description="Helical" evidence="3">
    <location>
        <begin position="261"/>
        <end position="284"/>
    </location>
</feature>
<feature type="transmembrane region" description="Helical" evidence="3">
    <location>
        <begin position="296"/>
        <end position="317"/>
    </location>
</feature>
<protein>
    <recommendedName>
        <fullName evidence="4">Major facilitator superfamily (MFS) profile domain-containing protein</fullName>
    </recommendedName>
</protein>
<name>A0A9P6HV00_9PEZI</name>
<feature type="transmembrane region" description="Helical" evidence="3">
    <location>
        <begin position="187"/>
        <end position="206"/>
    </location>
</feature>